<evidence type="ECO:0000256" key="2">
    <source>
        <dbReference type="ARBA" id="ARBA00022527"/>
    </source>
</evidence>
<evidence type="ECO:0000256" key="1">
    <source>
        <dbReference type="ARBA" id="ARBA00012513"/>
    </source>
</evidence>
<evidence type="ECO:0000256" key="8">
    <source>
        <dbReference type="SAM" id="MobiDB-lite"/>
    </source>
</evidence>
<dbReference type="GO" id="GO:0004674">
    <property type="term" value="F:protein serine/threonine kinase activity"/>
    <property type="evidence" value="ECO:0007669"/>
    <property type="project" value="UniProtKB-KW"/>
</dbReference>
<dbReference type="EC" id="2.7.11.1" evidence="1"/>
<dbReference type="Pfam" id="PF00069">
    <property type="entry name" value="Pkinase"/>
    <property type="match status" value="1"/>
</dbReference>
<evidence type="ECO:0000256" key="3">
    <source>
        <dbReference type="ARBA" id="ARBA00022679"/>
    </source>
</evidence>
<dbReference type="OrthoDB" id="9762169at2"/>
<dbReference type="PROSITE" id="PS00107">
    <property type="entry name" value="PROTEIN_KINASE_ATP"/>
    <property type="match status" value="1"/>
</dbReference>
<keyword evidence="11" id="KW-1185">Reference proteome</keyword>
<dbReference type="PROSITE" id="PS50011">
    <property type="entry name" value="PROTEIN_KINASE_DOM"/>
    <property type="match status" value="1"/>
</dbReference>
<evidence type="ECO:0000256" key="6">
    <source>
        <dbReference type="ARBA" id="ARBA00022840"/>
    </source>
</evidence>
<keyword evidence="6 7" id="KW-0067">ATP-binding</keyword>
<dbReference type="EMBL" id="RJKE01000001">
    <property type="protein sequence ID" value="ROO89100.1"/>
    <property type="molecule type" value="Genomic_DNA"/>
</dbReference>
<sequence>MNRPLEHGTLLEDRWMLGEPLGEGAYGEVFRAVQVRLGREVAVKVLKVEDMGDPFKALARFDREARALSTLEHENIVRIFDRGVHDGRPYLVMEFVNGPTLKSLGQGPTPLPLDRALGCTRQLLAALAYAHGQPHPVVHRDIKPENILVDRDGRLKVCDFGIARLPGSGVTRLTSIGARMGTPSYMAPEQFEGRPAETPSDVYAAGVVLYWLLSGRKPFPDGELDVLYRRIMAGGPDPLNRPGVPIELERLVGHMMAKDPLARPTAVAALRVVERVIENRAARLEQERDAATLGPGAVRPEAPPPSPAPPTRRQDPVKPPAEAPAKAAAKAAKTTTPQAKAAAKPAKRAVVKQAAKPVVKAAKPVPGSAALSDAKVWQRLEAAERHLVNGRYAAADTGFRALVVDLQDQRANKHPGWVAALFGRARARYHLGKKTEARTRLKNLKPVAEAQLGRDHALVAAISGCHREFQD</sequence>
<dbReference type="PANTHER" id="PTHR43289">
    <property type="entry name" value="MITOGEN-ACTIVATED PROTEIN KINASE KINASE KINASE 20-RELATED"/>
    <property type="match status" value="1"/>
</dbReference>
<keyword evidence="4 7" id="KW-0547">Nucleotide-binding</keyword>
<evidence type="ECO:0000313" key="10">
    <source>
        <dbReference type="EMBL" id="ROO89100.1"/>
    </source>
</evidence>
<evidence type="ECO:0000256" key="4">
    <source>
        <dbReference type="ARBA" id="ARBA00022741"/>
    </source>
</evidence>
<keyword evidence="5 10" id="KW-0418">Kinase</keyword>
<keyword evidence="2" id="KW-0723">Serine/threonine-protein kinase</keyword>
<dbReference type="InterPro" id="IPR008271">
    <property type="entry name" value="Ser/Thr_kinase_AS"/>
</dbReference>
<dbReference type="RefSeq" id="WP_123668251.1">
    <property type="nucleotide sequence ID" value="NZ_RJKE01000001.1"/>
</dbReference>
<evidence type="ECO:0000256" key="7">
    <source>
        <dbReference type="PROSITE-ProRule" id="PRU10141"/>
    </source>
</evidence>
<feature type="compositionally biased region" description="Low complexity" evidence="8">
    <location>
        <begin position="323"/>
        <end position="344"/>
    </location>
</feature>
<dbReference type="PROSITE" id="PS00108">
    <property type="entry name" value="PROTEIN_KINASE_ST"/>
    <property type="match status" value="1"/>
</dbReference>
<feature type="region of interest" description="Disordered" evidence="8">
    <location>
        <begin position="284"/>
        <end position="347"/>
    </location>
</feature>
<feature type="domain" description="Protein kinase" evidence="9">
    <location>
        <begin position="15"/>
        <end position="277"/>
    </location>
</feature>
<dbReference type="InterPro" id="IPR011009">
    <property type="entry name" value="Kinase-like_dom_sf"/>
</dbReference>
<dbReference type="SMART" id="SM00220">
    <property type="entry name" value="S_TKc"/>
    <property type="match status" value="1"/>
</dbReference>
<accession>A0A3N1D6E9</accession>
<protein>
    <recommendedName>
        <fullName evidence="1">non-specific serine/threonine protein kinase</fullName>
        <ecNumber evidence="1">2.7.11.1</ecNumber>
    </recommendedName>
</protein>
<reference evidence="10 11" key="1">
    <citation type="submission" date="2018-11" db="EMBL/GenBank/DDBJ databases">
        <title>Sequencing the genomes of 1000 actinobacteria strains.</title>
        <authorList>
            <person name="Klenk H.-P."/>
        </authorList>
    </citation>
    <scope>NUCLEOTIDE SEQUENCE [LARGE SCALE GENOMIC DNA]</scope>
    <source>
        <strain evidence="10 11">DSM 44254</strain>
    </source>
</reference>
<organism evidence="10 11">
    <name type="scientific">Actinocorallia herbida</name>
    <dbReference type="NCBI Taxonomy" id="58109"/>
    <lineage>
        <taxon>Bacteria</taxon>
        <taxon>Bacillati</taxon>
        <taxon>Actinomycetota</taxon>
        <taxon>Actinomycetes</taxon>
        <taxon>Streptosporangiales</taxon>
        <taxon>Thermomonosporaceae</taxon>
        <taxon>Actinocorallia</taxon>
    </lineage>
</organism>
<evidence type="ECO:0000313" key="11">
    <source>
        <dbReference type="Proteomes" id="UP000272400"/>
    </source>
</evidence>
<comment type="caution">
    <text evidence="10">The sequence shown here is derived from an EMBL/GenBank/DDBJ whole genome shotgun (WGS) entry which is preliminary data.</text>
</comment>
<dbReference type="SUPFAM" id="SSF56112">
    <property type="entry name" value="Protein kinase-like (PK-like)"/>
    <property type="match status" value="1"/>
</dbReference>
<dbReference type="AlphaFoldDB" id="A0A3N1D6E9"/>
<name>A0A3N1D6E9_9ACTN</name>
<feature type="binding site" evidence="7">
    <location>
        <position position="44"/>
    </location>
    <ligand>
        <name>ATP</name>
        <dbReference type="ChEBI" id="CHEBI:30616"/>
    </ligand>
</feature>
<dbReference type="Gene3D" id="1.10.510.10">
    <property type="entry name" value="Transferase(Phosphotransferase) domain 1"/>
    <property type="match status" value="1"/>
</dbReference>
<feature type="compositionally biased region" description="Pro residues" evidence="8">
    <location>
        <begin position="301"/>
        <end position="310"/>
    </location>
</feature>
<keyword evidence="3" id="KW-0808">Transferase</keyword>
<evidence type="ECO:0000256" key="5">
    <source>
        <dbReference type="ARBA" id="ARBA00022777"/>
    </source>
</evidence>
<dbReference type="GO" id="GO:0005524">
    <property type="term" value="F:ATP binding"/>
    <property type="evidence" value="ECO:0007669"/>
    <property type="project" value="UniProtKB-UniRule"/>
</dbReference>
<dbReference type="CDD" id="cd14014">
    <property type="entry name" value="STKc_PknB_like"/>
    <property type="match status" value="1"/>
</dbReference>
<dbReference type="PANTHER" id="PTHR43289:SF6">
    <property type="entry name" value="SERINE_THREONINE-PROTEIN KINASE NEKL-3"/>
    <property type="match status" value="1"/>
</dbReference>
<proteinExistence type="predicted"/>
<evidence type="ECO:0000259" key="9">
    <source>
        <dbReference type="PROSITE" id="PS50011"/>
    </source>
</evidence>
<dbReference type="InterPro" id="IPR000719">
    <property type="entry name" value="Prot_kinase_dom"/>
</dbReference>
<gene>
    <name evidence="10" type="ORF">EDD29_6787</name>
</gene>
<dbReference type="InterPro" id="IPR017441">
    <property type="entry name" value="Protein_kinase_ATP_BS"/>
</dbReference>
<dbReference type="Proteomes" id="UP000272400">
    <property type="component" value="Unassembled WGS sequence"/>
</dbReference>